<protein>
    <submittedName>
        <fullName evidence="1">Uncharacterized protein</fullName>
    </submittedName>
</protein>
<evidence type="ECO:0000313" key="1">
    <source>
        <dbReference type="EMBL" id="CAI0547126.1"/>
    </source>
</evidence>
<feature type="non-terminal residue" evidence="1">
    <location>
        <position position="1"/>
    </location>
</feature>
<proteinExistence type="predicted"/>
<keyword evidence="2" id="KW-1185">Reference proteome</keyword>
<dbReference type="AlphaFoldDB" id="A0AAV0QQB9"/>
<gene>
    <name evidence="1" type="ORF">LITE_LOCUS44238</name>
</gene>
<evidence type="ECO:0000313" key="2">
    <source>
        <dbReference type="Proteomes" id="UP001154282"/>
    </source>
</evidence>
<dbReference type="EMBL" id="CAMGYJ010000010">
    <property type="protein sequence ID" value="CAI0547126.1"/>
    <property type="molecule type" value="Genomic_DNA"/>
</dbReference>
<dbReference type="Proteomes" id="UP001154282">
    <property type="component" value="Unassembled WGS sequence"/>
</dbReference>
<sequence>FLLAQIYKTNKGNQKAKRGSEKNLEKKLPPARILLLISRYILQ</sequence>
<accession>A0AAV0QQB9</accession>
<name>A0AAV0QQB9_9ROSI</name>
<reference evidence="1" key="1">
    <citation type="submission" date="2022-08" db="EMBL/GenBank/DDBJ databases">
        <authorList>
            <person name="Gutierrez-Valencia J."/>
        </authorList>
    </citation>
    <scope>NUCLEOTIDE SEQUENCE</scope>
</reference>
<comment type="caution">
    <text evidence="1">The sequence shown here is derived from an EMBL/GenBank/DDBJ whole genome shotgun (WGS) entry which is preliminary data.</text>
</comment>
<organism evidence="1 2">
    <name type="scientific">Linum tenue</name>
    <dbReference type="NCBI Taxonomy" id="586396"/>
    <lineage>
        <taxon>Eukaryota</taxon>
        <taxon>Viridiplantae</taxon>
        <taxon>Streptophyta</taxon>
        <taxon>Embryophyta</taxon>
        <taxon>Tracheophyta</taxon>
        <taxon>Spermatophyta</taxon>
        <taxon>Magnoliopsida</taxon>
        <taxon>eudicotyledons</taxon>
        <taxon>Gunneridae</taxon>
        <taxon>Pentapetalae</taxon>
        <taxon>rosids</taxon>
        <taxon>fabids</taxon>
        <taxon>Malpighiales</taxon>
        <taxon>Linaceae</taxon>
        <taxon>Linum</taxon>
    </lineage>
</organism>